<organism evidence="5 6">
    <name type="scientific">Cohnella silvisoli</name>
    <dbReference type="NCBI Taxonomy" id="2873699"/>
    <lineage>
        <taxon>Bacteria</taxon>
        <taxon>Bacillati</taxon>
        <taxon>Bacillota</taxon>
        <taxon>Bacilli</taxon>
        <taxon>Bacillales</taxon>
        <taxon>Paenibacillaceae</taxon>
        <taxon>Cohnella</taxon>
    </lineage>
</organism>
<dbReference type="InterPro" id="IPR025645">
    <property type="entry name" value="DUF4349"/>
</dbReference>
<feature type="compositionally biased region" description="Low complexity" evidence="2">
    <location>
        <begin position="77"/>
        <end position="93"/>
    </location>
</feature>
<dbReference type="Proteomes" id="UP001493487">
    <property type="component" value="Unassembled WGS sequence"/>
</dbReference>
<evidence type="ECO:0000256" key="2">
    <source>
        <dbReference type="SAM" id="MobiDB-lite"/>
    </source>
</evidence>
<dbReference type="Pfam" id="PF14257">
    <property type="entry name" value="DUF4349"/>
    <property type="match status" value="1"/>
</dbReference>
<dbReference type="RefSeq" id="WP_232187424.1">
    <property type="nucleotide sequence ID" value="NZ_JAIOAP010000012.1"/>
</dbReference>
<proteinExistence type="predicted"/>
<protein>
    <submittedName>
        <fullName evidence="5">DUF4349 domain-containing protein</fullName>
    </submittedName>
</protein>
<gene>
    <name evidence="5" type="ORF">QJS35_22380</name>
</gene>
<keyword evidence="3" id="KW-0472">Membrane</keyword>
<evidence type="ECO:0000313" key="5">
    <source>
        <dbReference type="EMBL" id="MEQ4485140.1"/>
    </source>
</evidence>
<feature type="region of interest" description="Disordered" evidence="2">
    <location>
        <begin position="77"/>
        <end position="101"/>
    </location>
</feature>
<feature type="domain" description="DUF4349" evidence="4">
    <location>
        <begin position="122"/>
        <end position="336"/>
    </location>
</feature>
<feature type="transmembrane region" description="Helical" evidence="3">
    <location>
        <begin position="12"/>
        <end position="32"/>
    </location>
</feature>
<keyword evidence="1" id="KW-0175">Coiled coil</keyword>
<dbReference type="PROSITE" id="PS51257">
    <property type="entry name" value="PROKAR_LIPOPROTEIN"/>
    <property type="match status" value="1"/>
</dbReference>
<evidence type="ECO:0000256" key="1">
    <source>
        <dbReference type="SAM" id="Coils"/>
    </source>
</evidence>
<feature type="compositionally biased region" description="Acidic residues" evidence="2">
    <location>
        <begin position="386"/>
        <end position="395"/>
    </location>
</feature>
<feature type="compositionally biased region" description="Basic and acidic residues" evidence="2">
    <location>
        <begin position="369"/>
        <end position="385"/>
    </location>
</feature>
<feature type="transmembrane region" description="Helical" evidence="3">
    <location>
        <begin position="316"/>
        <end position="342"/>
    </location>
</feature>
<evidence type="ECO:0000259" key="4">
    <source>
        <dbReference type="Pfam" id="PF14257"/>
    </source>
</evidence>
<reference evidence="5 6" key="1">
    <citation type="journal article" date="2023" name="Genome Announc.">
        <title>Pan-Genome Analyses of the Genus Cohnella and Proposal of the Novel Species Cohnella silvisoli sp. nov., Isolated from Forest Soil.</title>
        <authorList>
            <person name="Wang C."/>
            <person name="Mao L."/>
            <person name="Bao G."/>
            <person name="Zhu H."/>
        </authorList>
    </citation>
    <scope>NUCLEOTIDE SEQUENCE [LARGE SCALE GENOMIC DNA]</scope>
    <source>
        <strain evidence="5 6">NL03-T5-1</strain>
    </source>
</reference>
<evidence type="ECO:0000313" key="6">
    <source>
        <dbReference type="Proteomes" id="UP001493487"/>
    </source>
</evidence>
<comment type="caution">
    <text evidence="5">The sequence shown here is derived from an EMBL/GenBank/DDBJ whole genome shotgun (WGS) entry which is preliminary data.</text>
</comment>
<keyword evidence="6" id="KW-1185">Reference proteome</keyword>
<sequence length="395" mass="42786">MKGKWVRDVRSGIMLLMVVMFVIGLTACGGSSKDSNAVAPAAGEAAPGEALKQGDSISVTSSDQISSQKSLQFSEAAPAAKAEASSAPEAPAEGGNQSGGSDLSAVGGGIGEIADANAGFDRKVIYRANLVMKVEEFKTAEEQLLNLIHLGGAYVLQFSDSRSADEVGATYVIKVPSSGFSPFLEKLQKIKTLHREREVEGSDVTEEFVDLNARLKAKQVVESRLLAFMDKAAKTDDLVRFSNELARVQEEIEQIKGRIRFLDQNVAFSTINLRLYQATGIEEIKEEKVDEKQTFSERISDALAGSTKVLRQFGEGVLVVVAALLPVLIVLTVLGIPTFYFVSKRRSVRRAVTEEKRKAWNSSLVPVAETEKAIPETPPEVKPDPDEQEPNDGIR</sequence>
<evidence type="ECO:0000256" key="3">
    <source>
        <dbReference type="SAM" id="Phobius"/>
    </source>
</evidence>
<feature type="region of interest" description="Disordered" evidence="2">
    <location>
        <begin position="368"/>
        <end position="395"/>
    </location>
</feature>
<keyword evidence="3" id="KW-0812">Transmembrane</keyword>
<dbReference type="EMBL" id="JASKHM010000014">
    <property type="protein sequence ID" value="MEQ4485140.1"/>
    <property type="molecule type" value="Genomic_DNA"/>
</dbReference>
<accession>A0ABV1KYM0</accession>
<name>A0ABV1KYM0_9BACL</name>
<keyword evidence="3" id="KW-1133">Transmembrane helix</keyword>
<feature type="coiled-coil region" evidence="1">
    <location>
        <begin position="231"/>
        <end position="265"/>
    </location>
</feature>